<sequence>MRNAGFLLEYMMVRKKVVGLAINLVLLVLVTQFY</sequence>
<dbReference type="EMBL" id="CP026512">
    <property type="protein sequence ID" value="QAX81965.1"/>
    <property type="molecule type" value="Genomic_DNA"/>
</dbReference>
<keyword evidence="3" id="KW-1185">Reference proteome</keyword>
<protein>
    <recommendedName>
        <fullName evidence="4">ABC transporter permease</fullName>
    </recommendedName>
</protein>
<keyword evidence="1" id="KW-0472">Membrane</keyword>
<evidence type="ECO:0000313" key="2">
    <source>
        <dbReference type="EMBL" id="QAX81965.1"/>
    </source>
</evidence>
<reference evidence="2 3" key="1">
    <citation type="journal article" date="2018" name="Genome Biol. Evol.">
        <title>Partnering With a Pest: Genomes of Hemlock Woolly Adelgid Symbionts Reveal Atypical Nutritional Provisioning Patterns in Dual-Obligate Bacteria.</title>
        <authorList>
            <person name="Weglarz K.M."/>
            <person name="Havill N.P."/>
            <person name="Burke G.R."/>
            <person name="von Dohlen C.D."/>
        </authorList>
    </citation>
    <scope>NUCLEOTIDE SEQUENCE [LARGE SCALE GENOMIC DNA]</scope>
    <source>
        <strain evidence="2 3">HWA_ENA</strain>
    </source>
</reference>
<feature type="transmembrane region" description="Helical" evidence="1">
    <location>
        <begin position="17"/>
        <end position="33"/>
    </location>
</feature>
<accession>A0ABX5R8J2</accession>
<evidence type="ECO:0008006" key="4">
    <source>
        <dbReference type="Google" id="ProtNLM"/>
    </source>
</evidence>
<proteinExistence type="predicted"/>
<organism evidence="2 3">
    <name type="scientific">Candidatus Pseudomonas adelgestsugas</name>
    <dbReference type="NCBI Taxonomy" id="1302376"/>
    <lineage>
        <taxon>Bacteria</taxon>
        <taxon>Pseudomonadati</taxon>
        <taxon>Pseudomonadota</taxon>
        <taxon>Gammaproteobacteria</taxon>
        <taxon>Pseudomonadales</taxon>
        <taxon>Pseudomonadaceae</taxon>
        <taxon>Pseudomonas</taxon>
    </lineage>
</organism>
<keyword evidence="1" id="KW-0812">Transmembrane</keyword>
<evidence type="ECO:0000313" key="3">
    <source>
        <dbReference type="Proteomes" id="UP000288953"/>
    </source>
</evidence>
<gene>
    <name evidence="2" type="ORF">C3B55_00640</name>
</gene>
<name>A0ABX5R8J2_9PSED</name>
<dbReference type="Proteomes" id="UP000288953">
    <property type="component" value="Chromosome"/>
</dbReference>
<evidence type="ECO:0000256" key="1">
    <source>
        <dbReference type="SAM" id="Phobius"/>
    </source>
</evidence>
<keyword evidence="1" id="KW-1133">Transmembrane helix</keyword>